<dbReference type="HAMAP" id="MF_00011">
    <property type="entry name" value="Adenylosucc_synth"/>
    <property type="match status" value="1"/>
</dbReference>
<evidence type="ECO:0000256" key="1">
    <source>
        <dbReference type="ARBA" id="ARBA00011738"/>
    </source>
</evidence>
<dbReference type="InterPro" id="IPR033128">
    <property type="entry name" value="Adenylosuccin_syn_Lys_AS"/>
</dbReference>
<dbReference type="InterPro" id="IPR018220">
    <property type="entry name" value="Adenylosuccin_syn_GTP-bd"/>
</dbReference>
<comment type="similarity">
    <text evidence="8 10">Belongs to the adenylosuccinate synthetase family.</text>
</comment>
<dbReference type="InterPro" id="IPR001114">
    <property type="entry name" value="Adenylosuccinate_synthetase"/>
</dbReference>
<organism evidence="11 12">
    <name type="scientific">Carnobacterium viridans</name>
    <dbReference type="NCBI Taxonomy" id="174587"/>
    <lineage>
        <taxon>Bacteria</taxon>
        <taxon>Bacillati</taxon>
        <taxon>Bacillota</taxon>
        <taxon>Bacilli</taxon>
        <taxon>Lactobacillales</taxon>
        <taxon>Carnobacteriaceae</taxon>
        <taxon>Carnobacterium</taxon>
    </lineage>
</organism>
<name>A0A1H1A4P7_9LACT</name>
<dbReference type="Pfam" id="PF00709">
    <property type="entry name" value="Adenylsucc_synt"/>
    <property type="match status" value="1"/>
</dbReference>
<dbReference type="InterPro" id="IPR042109">
    <property type="entry name" value="Adenylosuccinate_synth_dom1"/>
</dbReference>
<feature type="active site" description="Proton donor" evidence="8">
    <location>
        <position position="41"/>
    </location>
</feature>
<dbReference type="EMBL" id="FNJW01000008">
    <property type="protein sequence ID" value="SDQ34481.1"/>
    <property type="molecule type" value="Genomic_DNA"/>
</dbReference>
<feature type="binding site" description="in other chain" evidence="8">
    <location>
        <position position="223"/>
    </location>
    <ligand>
        <name>IMP</name>
        <dbReference type="ChEBI" id="CHEBI:58053"/>
        <note>ligand shared between dimeric partners</note>
    </ligand>
</feature>
<dbReference type="SMART" id="SM00788">
    <property type="entry name" value="Adenylsucc_synt"/>
    <property type="match status" value="1"/>
</dbReference>
<dbReference type="UniPathway" id="UPA00075">
    <property type="reaction ID" value="UER00335"/>
</dbReference>
<evidence type="ECO:0000256" key="10">
    <source>
        <dbReference type="RuleBase" id="RU000520"/>
    </source>
</evidence>
<evidence type="ECO:0000256" key="3">
    <source>
        <dbReference type="ARBA" id="ARBA00022723"/>
    </source>
</evidence>
<reference evidence="12" key="1">
    <citation type="submission" date="2016-10" db="EMBL/GenBank/DDBJ databases">
        <authorList>
            <person name="Varghese N."/>
            <person name="Submissions S."/>
        </authorList>
    </citation>
    <scope>NUCLEOTIDE SEQUENCE [LARGE SCALE GENOMIC DNA]</scope>
    <source>
        <strain evidence="12">MPL-11</strain>
    </source>
</reference>
<keyword evidence="12" id="KW-1185">Reference proteome</keyword>
<comment type="cofactor">
    <cofactor evidence="8">
        <name>Mg(2+)</name>
        <dbReference type="ChEBI" id="CHEBI:18420"/>
    </cofactor>
    <text evidence="8">Binds 1 Mg(2+) ion per subunit.</text>
</comment>
<accession>A0A1H1A4P7</accession>
<dbReference type="GO" id="GO:0005525">
    <property type="term" value="F:GTP binding"/>
    <property type="evidence" value="ECO:0007669"/>
    <property type="project" value="UniProtKB-UniRule"/>
</dbReference>
<dbReference type="InterPro" id="IPR042111">
    <property type="entry name" value="Adenylosuccinate_synth_dom3"/>
</dbReference>
<evidence type="ECO:0000256" key="8">
    <source>
        <dbReference type="HAMAP-Rule" id="MF_00011"/>
    </source>
</evidence>
<comment type="subunit">
    <text evidence="1 8">Homodimer.</text>
</comment>
<feature type="binding site" description="in other chain" evidence="8">
    <location>
        <position position="128"/>
    </location>
    <ligand>
        <name>IMP</name>
        <dbReference type="ChEBI" id="CHEBI:58053"/>
        <note>ligand shared between dimeric partners</note>
    </ligand>
</feature>
<dbReference type="GO" id="GO:0005737">
    <property type="term" value="C:cytoplasm"/>
    <property type="evidence" value="ECO:0007669"/>
    <property type="project" value="UniProtKB-SubCell"/>
</dbReference>
<feature type="binding site" evidence="8">
    <location>
        <begin position="412"/>
        <end position="414"/>
    </location>
    <ligand>
        <name>GTP</name>
        <dbReference type="ChEBI" id="CHEBI:37565"/>
    </ligand>
</feature>
<keyword evidence="5 8" id="KW-0658">Purine biosynthesis</keyword>
<dbReference type="InterPro" id="IPR042110">
    <property type="entry name" value="Adenylosuccinate_synth_dom2"/>
</dbReference>
<dbReference type="Gene3D" id="1.10.300.10">
    <property type="entry name" value="Adenylosuccinate Synthetase, subunit A, domain 2"/>
    <property type="match status" value="1"/>
</dbReference>
<dbReference type="Gene3D" id="3.90.170.10">
    <property type="entry name" value="Adenylosuccinate Synthetase, subunit A, domain 3"/>
    <property type="match status" value="1"/>
</dbReference>
<comment type="pathway">
    <text evidence="8 10">Purine metabolism; AMP biosynthesis via de novo pathway; AMP from IMP: step 1/2.</text>
</comment>
<evidence type="ECO:0000256" key="2">
    <source>
        <dbReference type="ARBA" id="ARBA00022598"/>
    </source>
</evidence>
<feature type="binding site" evidence="8">
    <location>
        <begin position="298"/>
        <end position="304"/>
    </location>
    <ligand>
        <name>substrate</name>
    </ligand>
</feature>
<dbReference type="PROSITE" id="PS00513">
    <property type="entry name" value="ADENYLOSUCCIN_SYN_2"/>
    <property type="match status" value="1"/>
</dbReference>
<feature type="binding site" description="in other chain" evidence="8">
    <location>
        <position position="238"/>
    </location>
    <ligand>
        <name>IMP</name>
        <dbReference type="ChEBI" id="CHEBI:58053"/>
        <note>ligand shared between dimeric partners</note>
    </ligand>
</feature>
<dbReference type="SUPFAM" id="SSF52540">
    <property type="entry name" value="P-loop containing nucleoside triphosphate hydrolases"/>
    <property type="match status" value="1"/>
</dbReference>
<feature type="binding site" evidence="8">
    <location>
        <begin position="40"/>
        <end position="42"/>
    </location>
    <ligand>
        <name>GTP</name>
        <dbReference type="ChEBI" id="CHEBI:37565"/>
    </ligand>
</feature>
<proteinExistence type="inferred from homology"/>
<dbReference type="GO" id="GO:0044208">
    <property type="term" value="P:'de novo' AMP biosynthetic process"/>
    <property type="evidence" value="ECO:0007669"/>
    <property type="project" value="UniProtKB-UniRule"/>
</dbReference>
<feature type="binding site" evidence="8">
    <location>
        <begin position="330"/>
        <end position="332"/>
    </location>
    <ligand>
        <name>GTP</name>
        <dbReference type="ChEBI" id="CHEBI:37565"/>
    </ligand>
</feature>
<dbReference type="InterPro" id="IPR027417">
    <property type="entry name" value="P-loop_NTPase"/>
</dbReference>
<evidence type="ECO:0000256" key="7">
    <source>
        <dbReference type="ARBA" id="ARBA00023134"/>
    </source>
</evidence>
<feature type="active site" evidence="9">
    <location>
        <position position="139"/>
    </location>
</feature>
<feature type="binding site" description="in other chain" evidence="8">
    <location>
        <begin position="13"/>
        <end position="16"/>
    </location>
    <ligand>
        <name>IMP</name>
        <dbReference type="ChEBI" id="CHEBI:58053"/>
        <note>ligand shared between dimeric partners</note>
    </ligand>
</feature>
<feature type="binding site" evidence="8">
    <location>
        <position position="142"/>
    </location>
    <ligand>
        <name>IMP</name>
        <dbReference type="ChEBI" id="CHEBI:58053"/>
        <note>ligand shared between dimeric partners</note>
    </ligand>
</feature>
<dbReference type="FunFam" id="1.10.300.10:FF:000001">
    <property type="entry name" value="Adenylosuccinate synthetase"/>
    <property type="match status" value="1"/>
</dbReference>
<dbReference type="AlphaFoldDB" id="A0A1H1A4P7"/>
<feature type="binding site" evidence="8">
    <location>
        <begin position="12"/>
        <end position="18"/>
    </location>
    <ligand>
        <name>GTP</name>
        <dbReference type="ChEBI" id="CHEBI:37565"/>
    </ligand>
</feature>
<feature type="binding site" evidence="8">
    <location>
        <position position="40"/>
    </location>
    <ligand>
        <name>Mg(2+)</name>
        <dbReference type="ChEBI" id="CHEBI:18420"/>
    </ligand>
</feature>
<comment type="function">
    <text evidence="8">Plays an important role in the de novo pathway of purine nucleotide biosynthesis. Catalyzes the first committed step in the biosynthesis of AMP from IMP.</text>
</comment>
<dbReference type="CDD" id="cd03108">
    <property type="entry name" value="AdSS"/>
    <property type="match status" value="1"/>
</dbReference>
<evidence type="ECO:0000256" key="5">
    <source>
        <dbReference type="ARBA" id="ARBA00022755"/>
    </source>
</evidence>
<dbReference type="GO" id="GO:0046040">
    <property type="term" value="P:IMP metabolic process"/>
    <property type="evidence" value="ECO:0007669"/>
    <property type="project" value="TreeGrafter"/>
</dbReference>
<dbReference type="PROSITE" id="PS01266">
    <property type="entry name" value="ADENYLOSUCCIN_SYN_1"/>
    <property type="match status" value="1"/>
</dbReference>
<dbReference type="NCBIfam" id="NF002223">
    <property type="entry name" value="PRK01117.1"/>
    <property type="match status" value="1"/>
</dbReference>
<evidence type="ECO:0000313" key="12">
    <source>
        <dbReference type="Proteomes" id="UP000199481"/>
    </source>
</evidence>
<keyword evidence="6 8" id="KW-0460">Magnesium</keyword>
<evidence type="ECO:0000313" key="11">
    <source>
        <dbReference type="EMBL" id="SDQ34481.1"/>
    </source>
</evidence>
<dbReference type="EC" id="6.3.4.4" evidence="8 10"/>
<keyword evidence="7 8" id="KW-0342">GTP-binding</keyword>
<dbReference type="PANTHER" id="PTHR11846">
    <property type="entry name" value="ADENYLOSUCCINATE SYNTHETASE"/>
    <property type="match status" value="1"/>
</dbReference>
<keyword evidence="3 8" id="KW-0479">Metal-binding</keyword>
<feature type="binding site" evidence="8">
    <location>
        <position position="13"/>
    </location>
    <ligand>
        <name>Mg(2+)</name>
        <dbReference type="ChEBI" id="CHEBI:18420"/>
    </ligand>
</feature>
<feature type="binding site" description="in other chain" evidence="8">
    <location>
        <begin position="38"/>
        <end position="41"/>
    </location>
    <ligand>
        <name>IMP</name>
        <dbReference type="ChEBI" id="CHEBI:58053"/>
        <note>ligand shared between dimeric partners</note>
    </ligand>
</feature>
<dbReference type="GO" id="GO:0004019">
    <property type="term" value="F:adenylosuccinate synthase activity"/>
    <property type="evidence" value="ECO:0007669"/>
    <property type="project" value="UniProtKB-UniRule"/>
</dbReference>
<dbReference type="GO" id="GO:0000287">
    <property type="term" value="F:magnesium ion binding"/>
    <property type="evidence" value="ECO:0007669"/>
    <property type="project" value="UniProtKB-UniRule"/>
</dbReference>
<gene>
    <name evidence="8" type="primary">purA</name>
    <name evidence="11" type="ORF">SAMN04487752_1893</name>
</gene>
<dbReference type="OrthoDB" id="9807553at2"/>
<keyword evidence="2 8" id="KW-0436">Ligase</keyword>
<dbReference type="Proteomes" id="UP000199481">
    <property type="component" value="Unassembled WGS sequence"/>
</dbReference>
<dbReference type="RefSeq" id="WP_089977430.1">
    <property type="nucleotide sequence ID" value="NZ_CP084916.1"/>
</dbReference>
<evidence type="ECO:0000256" key="6">
    <source>
        <dbReference type="ARBA" id="ARBA00022842"/>
    </source>
</evidence>
<dbReference type="FunFam" id="3.90.170.10:FF:000001">
    <property type="entry name" value="Adenylosuccinate synthetase"/>
    <property type="match status" value="1"/>
</dbReference>
<dbReference type="NCBIfam" id="TIGR00184">
    <property type="entry name" value="purA"/>
    <property type="match status" value="1"/>
</dbReference>
<keyword evidence="4 8" id="KW-0547">Nucleotide-binding</keyword>
<comment type="subcellular location">
    <subcellularLocation>
        <location evidence="8">Cytoplasm</location>
    </subcellularLocation>
</comment>
<protein>
    <recommendedName>
        <fullName evidence="8 10">Adenylosuccinate synthetase</fullName>
        <shortName evidence="8">AMPSase</shortName>
        <shortName evidence="8">AdSS</shortName>
        <ecNumber evidence="8 10">6.3.4.4</ecNumber>
    </recommendedName>
    <alternativeName>
        <fullName evidence="8">IMP--aspartate ligase</fullName>
    </alternativeName>
</protein>
<comment type="catalytic activity">
    <reaction evidence="8 10">
        <text>IMP + L-aspartate + GTP = N(6)-(1,2-dicarboxyethyl)-AMP + GDP + phosphate + 2 H(+)</text>
        <dbReference type="Rhea" id="RHEA:15753"/>
        <dbReference type="ChEBI" id="CHEBI:15378"/>
        <dbReference type="ChEBI" id="CHEBI:29991"/>
        <dbReference type="ChEBI" id="CHEBI:37565"/>
        <dbReference type="ChEBI" id="CHEBI:43474"/>
        <dbReference type="ChEBI" id="CHEBI:57567"/>
        <dbReference type="ChEBI" id="CHEBI:58053"/>
        <dbReference type="ChEBI" id="CHEBI:58189"/>
        <dbReference type="EC" id="6.3.4.4"/>
    </reaction>
</comment>
<keyword evidence="8" id="KW-0963">Cytoplasm</keyword>
<evidence type="ECO:0000256" key="4">
    <source>
        <dbReference type="ARBA" id="ARBA00022741"/>
    </source>
</evidence>
<dbReference type="PANTHER" id="PTHR11846:SF0">
    <property type="entry name" value="ADENYLOSUCCINATE SYNTHETASE"/>
    <property type="match status" value="1"/>
</dbReference>
<feature type="binding site" description="in other chain" evidence="8">
    <location>
        <position position="302"/>
    </location>
    <ligand>
        <name>IMP</name>
        <dbReference type="ChEBI" id="CHEBI:58053"/>
        <note>ligand shared between dimeric partners</note>
    </ligand>
</feature>
<evidence type="ECO:0000256" key="9">
    <source>
        <dbReference type="PROSITE-ProRule" id="PRU10134"/>
    </source>
</evidence>
<dbReference type="Gene3D" id="3.40.440.10">
    <property type="entry name" value="Adenylosuccinate Synthetase, subunit A, domain 1"/>
    <property type="match status" value="1"/>
</dbReference>
<feature type="binding site" evidence="8">
    <location>
        <position position="304"/>
    </location>
    <ligand>
        <name>GTP</name>
        <dbReference type="ChEBI" id="CHEBI:37565"/>
    </ligand>
</feature>
<sequence>MSSVVVVGTQWGDEGKGKITDFLSENAEVIARYQGGDNAGHTIQFDGETYKLHLIPSGIFSKEKISVIGNGVVVNPKALIKELAYLHDKGITTENLRISDRAHVILPYHIQLDQLQEDSKGDQKLGTTIKGIGPAYMDKAARIGIRIADLLDKEIFEERLRINLEEKNRSFVKMYDSTAIDFEDVFEEYYQYGQELKQYVCDTSVVLNDALDDGKRVLFEGAQGVMLDIDQGTYPFVTSSNPVAGGVTIGSGVGPSKINKVVGVCKAYTSRVGDGPFPTELFDEVGQRIRDVGREYGTTTGRPRRIGWFDTVVMRHSKRVSGITNLSLNSIDVLSGLETVKICTAYERNGEEILHYPASLKELAECTPIYEELPGWSEDITGCRTLAELPENARNYVHRISELVGVRISTFSVGPDRDQTNILESVWAQV</sequence>
<feature type="active site" description="Proton acceptor" evidence="8">
    <location>
        <position position="13"/>
    </location>
</feature>